<gene>
    <name evidence="1" type="ORF">SAMN04488105_105211</name>
</gene>
<protein>
    <recommendedName>
        <fullName evidence="3">Sulfotransferase family protein</fullName>
    </recommendedName>
</protein>
<dbReference type="STRING" id="282683.SAMN04488105_105211"/>
<sequence>MTLVVIHAGFHKTGTTSVQTALTENAERLAPHLRVLLKPDFKPLTDAARACSVAPGHQSVAAVGRRAARVFRRLDRDDPRPVVLCSEDLSGHLPGRHGLCRYAAAPRIMATIAETARERFGDGTDLRFYFSTRAPEPWLRSTWWQNLRSTRLTADLDRYSETLAEGADLGRVVQEVAEAVAPCPVTSVALEDSRTRTEGPLAPLLDLTGLDPEARAALVIPLAANVRPDIGLEEVFLALNRSALKDRPLSEAKKHLRRIANRQAGLH</sequence>
<evidence type="ECO:0000313" key="1">
    <source>
        <dbReference type="EMBL" id="SDE60193.1"/>
    </source>
</evidence>
<dbReference type="OrthoDB" id="7705857at2"/>
<accession>A0A1G7E971</accession>
<dbReference type="RefSeq" id="WP_089958200.1">
    <property type="nucleotide sequence ID" value="NZ_FNAV01000005.1"/>
</dbReference>
<proteinExistence type="predicted"/>
<dbReference type="InterPro" id="IPR027417">
    <property type="entry name" value="P-loop_NTPase"/>
</dbReference>
<dbReference type="EMBL" id="FNAV01000005">
    <property type="protein sequence ID" value="SDE60193.1"/>
    <property type="molecule type" value="Genomic_DNA"/>
</dbReference>
<dbReference type="SUPFAM" id="SSF52540">
    <property type="entry name" value="P-loop containing nucleoside triphosphate hydrolases"/>
    <property type="match status" value="1"/>
</dbReference>
<evidence type="ECO:0000313" key="2">
    <source>
        <dbReference type="Proteomes" id="UP000198994"/>
    </source>
</evidence>
<organism evidence="1 2">
    <name type="scientific">Salipiger thiooxidans</name>
    <dbReference type="NCBI Taxonomy" id="282683"/>
    <lineage>
        <taxon>Bacteria</taxon>
        <taxon>Pseudomonadati</taxon>
        <taxon>Pseudomonadota</taxon>
        <taxon>Alphaproteobacteria</taxon>
        <taxon>Rhodobacterales</taxon>
        <taxon>Roseobacteraceae</taxon>
        <taxon>Salipiger</taxon>
    </lineage>
</organism>
<reference evidence="2" key="1">
    <citation type="submission" date="2016-10" db="EMBL/GenBank/DDBJ databases">
        <authorList>
            <person name="Varghese N."/>
            <person name="Submissions S."/>
        </authorList>
    </citation>
    <scope>NUCLEOTIDE SEQUENCE [LARGE SCALE GENOMIC DNA]</scope>
    <source>
        <strain evidence="2">DSM 10146</strain>
    </source>
</reference>
<dbReference type="AlphaFoldDB" id="A0A1G7E971"/>
<dbReference type="Proteomes" id="UP000198994">
    <property type="component" value="Unassembled WGS sequence"/>
</dbReference>
<evidence type="ECO:0008006" key="3">
    <source>
        <dbReference type="Google" id="ProtNLM"/>
    </source>
</evidence>
<name>A0A1G7E971_9RHOB</name>
<keyword evidence="2" id="KW-1185">Reference proteome</keyword>